<proteinExistence type="predicted"/>
<evidence type="ECO:0000313" key="2">
    <source>
        <dbReference type="EMBL" id="PEH37309.1"/>
    </source>
</evidence>
<gene>
    <name evidence="2" type="ORF">CRM94_22450</name>
</gene>
<dbReference type="InterPro" id="IPR052726">
    <property type="entry name" value="Phage_Baseplate_Hub"/>
</dbReference>
<dbReference type="PANTHER" id="PTHR35862">
    <property type="entry name" value="FELS-2 PROPHAGE PROTEIN"/>
    <property type="match status" value="1"/>
</dbReference>
<evidence type="ECO:0000313" key="3">
    <source>
        <dbReference type="Proteomes" id="UP000220629"/>
    </source>
</evidence>
<dbReference type="EMBL" id="PDDY01000004">
    <property type="protein sequence ID" value="PEH37309.1"/>
    <property type="molecule type" value="Genomic_DNA"/>
</dbReference>
<comment type="caution">
    <text evidence="2">The sequence shown here is derived from an EMBL/GenBank/DDBJ whole genome shotgun (WGS) entry which is preliminary data.</text>
</comment>
<feature type="domain" description="Baseplate J-like central" evidence="1">
    <location>
        <begin position="130"/>
        <end position="202"/>
    </location>
</feature>
<dbReference type="PANTHER" id="PTHR35862:SF1">
    <property type="entry name" value="FELS-2 PROPHAGE PROTEIN"/>
    <property type="match status" value="1"/>
</dbReference>
<sequence length="298" mass="32204">MTMIDLSAMDPPDLVETLDFEAAYQLKLAHFKSIYPDWTAALESDPVVKVLELAAYDEVRYRARVNDCGRAVLLACATGADLEHLAALWNIKKEIVDPGDPDARPPIPVTYEKDDRLRLRTQMAIEQATTAGPAGSYRSIALNASADVADVRVDRGVPGVVRVVVKSQSNGGVPGAALLDVVQRALTPEDRRPLNDTVQVLPARPVDYSIVADIYVGRGPDPEVVIAARRLDLDIAVNDGARLRNGMPRSAITGALHPKSSGVVRVDLTAPAADVECEFDQFARCASITLNARVKDDD</sequence>
<dbReference type="Proteomes" id="UP000220629">
    <property type="component" value="Unassembled WGS sequence"/>
</dbReference>
<dbReference type="AlphaFoldDB" id="A0A2A7S1L1"/>
<accession>A0A2A7S1L1</accession>
<name>A0A2A7S1L1_BURGA</name>
<evidence type="ECO:0000259" key="1">
    <source>
        <dbReference type="Pfam" id="PF26078"/>
    </source>
</evidence>
<dbReference type="Pfam" id="PF26078">
    <property type="entry name" value="Baseplate_J_M"/>
    <property type="match status" value="1"/>
</dbReference>
<dbReference type="PIRSF" id="PIRSF020481">
    <property type="entry name" value="BAP"/>
    <property type="match status" value="1"/>
</dbReference>
<dbReference type="RefSeq" id="WP_098153742.1">
    <property type="nucleotide sequence ID" value="NZ_PDDY01000004.1"/>
</dbReference>
<dbReference type="InterPro" id="IPR058531">
    <property type="entry name" value="Baseplate_J_M"/>
</dbReference>
<dbReference type="InterPro" id="IPR014507">
    <property type="entry name" value="Baseplate_assembly_J_pred"/>
</dbReference>
<reference evidence="3" key="1">
    <citation type="submission" date="2017-09" db="EMBL/GenBank/DDBJ databases">
        <title>FDA dAtabase for Regulatory Grade micrObial Sequences (FDA-ARGOS): Supporting development and validation of Infectious Disease Dx tests.</title>
        <authorList>
            <person name="Minogue T."/>
            <person name="Wolcott M."/>
            <person name="Wasieloski L."/>
            <person name="Aguilar W."/>
            <person name="Moore D."/>
            <person name="Tallon L."/>
            <person name="Sadzewicz L."/>
            <person name="Ott S."/>
            <person name="Zhao X."/>
            <person name="Nagaraj S."/>
            <person name="Vavikolanu K."/>
            <person name="Aluvathingal J."/>
            <person name="Nadendla S."/>
            <person name="Sichtig H."/>
        </authorList>
    </citation>
    <scope>NUCLEOTIDE SEQUENCE [LARGE SCALE GENOMIC DNA]</scope>
    <source>
        <strain evidence="3">FDAARGOS_390</strain>
    </source>
</reference>
<protein>
    <submittedName>
        <fullName evidence="2">Baseplate J protein</fullName>
    </submittedName>
</protein>
<organism evidence="2 3">
    <name type="scientific">Burkholderia gladioli</name>
    <name type="common">Pseudomonas marginata</name>
    <name type="synonym">Phytomonas marginata</name>
    <dbReference type="NCBI Taxonomy" id="28095"/>
    <lineage>
        <taxon>Bacteria</taxon>
        <taxon>Pseudomonadati</taxon>
        <taxon>Pseudomonadota</taxon>
        <taxon>Betaproteobacteria</taxon>
        <taxon>Burkholderiales</taxon>
        <taxon>Burkholderiaceae</taxon>
        <taxon>Burkholderia</taxon>
    </lineage>
</organism>